<keyword evidence="1" id="KW-0723">Serine/threonine-protein kinase</keyword>
<evidence type="ECO:0000256" key="1">
    <source>
        <dbReference type="ARBA" id="ARBA00022527"/>
    </source>
</evidence>
<evidence type="ECO:0000256" key="3">
    <source>
        <dbReference type="ARBA" id="ARBA00022741"/>
    </source>
</evidence>
<feature type="non-terminal residue" evidence="7">
    <location>
        <position position="1"/>
    </location>
</feature>
<sequence length="250" mass="28550">IEFIHSLKIIHRDLKLENFFVDENENISLGDFGVAKQQLEGASVGTMVGSYHTIAPEIISALPQSTKSDIWSLGCVFYLLMTGQHPFKAKNWLQLSKDICKCLYEPPNTEPKIDLLIKNMLQLTPTDRFSAKQVVLQLQSIIFPEEPTSDFVEPIKLDKITKLQKLCDSIDQTKQISAEDVKFFHKMSFGAFNRWDSMQLYYLGKVLGKIGFIQLGLAILHFLGFQTDQFLYFATGFTVYCNFEPIRAFS</sequence>
<gene>
    <name evidence="7" type="ORF">TPC1_17696</name>
</gene>
<dbReference type="SUPFAM" id="SSF56112">
    <property type="entry name" value="Protein kinase-like (PK-like)"/>
    <property type="match status" value="1"/>
</dbReference>
<keyword evidence="5" id="KW-0067">ATP-binding</keyword>
<dbReference type="PANTHER" id="PTHR24345">
    <property type="entry name" value="SERINE/THREONINE-PROTEIN KINASE PLK"/>
    <property type="match status" value="1"/>
</dbReference>
<evidence type="ECO:0000313" key="7">
    <source>
        <dbReference type="EMBL" id="JAP90870.1"/>
    </source>
</evidence>
<dbReference type="PROSITE" id="PS50011">
    <property type="entry name" value="PROTEIN_KINASE_DOM"/>
    <property type="match status" value="1"/>
</dbReference>
<feature type="non-terminal residue" evidence="7">
    <location>
        <position position="250"/>
    </location>
</feature>
<dbReference type="PANTHER" id="PTHR24345:SF0">
    <property type="entry name" value="CELL CYCLE SERINE_THREONINE-PROTEIN KINASE CDC5_MSD2"/>
    <property type="match status" value="1"/>
</dbReference>
<keyword evidence="3" id="KW-0547">Nucleotide-binding</keyword>
<dbReference type="GO" id="GO:0005524">
    <property type="term" value="F:ATP binding"/>
    <property type="evidence" value="ECO:0007669"/>
    <property type="project" value="UniProtKB-KW"/>
</dbReference>
<feature type="domain" description="Protein kinase" evidence="6">
    <location>
        <begin position="1"/>
        <end position="142"/>
    </location>
</feature>
<accession>A0A146K1T1</accession>
<evidence type="ECO:0000256" key="4">
    <source>
        <dbReference type="ARBA" id="ARBA00022777"/>
    </source>
</evidence>
<organism evidence="7">
    <name type="scientific">Trepomonas sp. PC1</name>
    <dbReference type="NCBI Taxonomy" id="1076344"/>
    <lineage>
        <taxon>Eukaryota</taxon>
        <taxon>Metamonada</taxon>
        <taxon>Diplomonadida</taxon>
        <taxon>Hexamitidae</taxon>
        <taxon>Hexamitinae</taxon>
        <taxon>Trepomonas</taxon>
    </lineage>
</organism>
<protein>
    <submittedName>
        <fullName evidence="7">Protein kinase domain-containing protein</fullName>
    </submittedName>
</protein>
<dbReference type="InterPro" id="IPR008271">
    <property type="entry name" value="Ser/Thr_kinase_AS"/>
</dbReference>
<dbReference type="GO" id="GO:0004674">
    <property type="term" value="F:protein serine/threonine kinase activity"/>
    <property type="evidence" value="ECO:0007669"/>
    <property type="project" value="UniProtKB-KW"/>
</dbReference>
<dbReference type="GO" id="GO:0005634">
    <property type="term" value="C:nucleus"/>
    <property type="evidence" value="ECO:0007669"/>
    <property type="project" value="TreeGrafter"/>
</dbReference>
<dbReference type="Pfam" id="PF00069">
    <property type="entry name" value="Pkinase"/>
    <property type="match status" value="1"/>
</dbReference>
<reference evidence="7" key="1">
    <citation type="submission" date="2015-07" db="EMBL/GenBank/DDBJ databases">
        <title>Adaptation to a free-living lifestyle via gene acquisitions in the diplomonad Trepomonas sp. PC1.</title>
        <authorList>
            <person name="Xu F."/>
            <person name="Jerlstrom-Hultqvist J."/>
            <person name="Kolisko M."/>
            <person name="Simpson A.G.B."/>
            <person name="Roger A.J."/>
            <person name="Svard S.G."/>
            <person name="Andersson J.O."/>
        </authorList>
    </citation>
    <scope>NUCLEOTIDE SEQUENCE</scope>
    <source>
        <strain evidence="7">PC1</strain>
    </source>
</reference>
<evidence type="ECO:0000256" key="5">
    <source>
        <dbReference type="ARBA" id="ARBA00022840"/>
    </source>
</evidence>
<dbReference type="InterPro" id="IPR000719">
    <property type="entry name" value="Prot_kinase_dom"/>
</dbReference>
<dbReference type="AlphaFoldDB" id="A0A146K1T1"/>
<proteinExistence type="predicted"/>
<dbReference type="EMBL" id="GDID01005736">
    <property type="protein sequence ID" value="JAP90870.1"/>
    <property type="molecule type" value="Transcribed_RNA"/>
</dbReference>
<dbReference type="Gene3D" id="1.10.510.10">
    <property type="entry name" value="Transferase(Phosphotransferase) domain 1"/>
    <property type="match status" value="1"/>
</dbReference>
<keyword evidence="2" id="KW-0808">Transferase</keyword>
<evidence type="ECO:0000256" key="2">
    <source>
        <dbReference type="ARBA" id="ARBA00022679"/>
    </source>
</evidence>
<name>A0A146K1T1_9EUKA</name>
<dbReference type="PROSITE" id="PS00108">
    <property type="entry name" value="PROTEIN_KINASE_ST"/>
    <property type="match status" value="1"/>
</dbReference>
<evidence type="ECO:0000259" key="6">
    <source>
        <dbReference type="PROSITE" id="PS50011"/>
    </source>
</evidence>
<dbReference type="InterPro" id="IPR011009">
    <property type="entry name" value="Kinase-like_dom_sf"/>
</dbReference>
<dbReference type="SMART" id="SM00220">
    <property type="entry name" value="S_TKc"/>
    <property type="match status" value="1"/>
</dbReference>
<keyword evidence="4 7" id="KW-0418">Kinase</keyword>